<dbReference type="AlphaFoldDB" id="M4B7W5"/>
<evidence type="ECO:0000313" key="1">
    <source>
        <dbReference type="EnsemblProtists" id="HpaP802367"/>
    </source>
</evidence>
<name>M4B7W5_HYAAE</name>
<keyword evidence="2" id="KW-1185">Reference proteome</keyword>
<reference evidence="2" key="1">
    <citation type="journal article" date="2010" name="Science">
        <title>Signatures of adaptation to obligate biotrophy in the Hyaloperonospora arabidopsidis genome.</title>
        <authorList>
            <person name="Baxter L."/>
            <person name="Tripathy S."/>
            <person name="Ishaque N."/>
            <person name="Boot N."/>
            <person name="Cabral A."/>
            <person name="Kemen E."/>
            <person name="Thines M."/>
            <person name="Ah-Fong A."/>
            <person name="Anderson R."/>
            <person name="Badejoko W."/>
            <person name="Bittner-Eddy P."/>
            <person name="Boore J.L."/>
            <person name="Chibucos M.C."/>
            <person name="Coates M."/>
            <person name="Dehal P."/>
            <person name="Delehaunty K."/>
            <person name="Dong S."/>
            <person name="Downton P."/>
            <person name="Dumas B."/>
            <person name="Fabro G."/>
            <person name="Fronick C."/>
            <person name="Fuerstenberg S.I."/>
            <person name="Fulton L."/>
            <person name="Gaulin E."/>
            <person name="Govers F."/>
            <person name="Hughes L."/>
            <person name="Humphray S."/>
            <person name="Jiang R.H."/>
            <person name="Judelson H."/>
            <person name="Kamoun S."/>
            <person name="Kyung K."/>
            <person name="Meijer H."/>
            <person name="Minx P."/>
            <person name="Morris P."/>
            <person name="Nelson J."/>
            <person name="Phuntumart V."/>
            <person name="Qutob D."/>
            <person name="Rehmany A."/>
            <person name="Rougon-Cardoso A."/>
            <person name="Ryden P."/>
            <person name="Torto-Alalibo T."/>
            <person name="Studholme D."/>
            <person name="Wang Y."/>
            <person name="Win J."/>
            <person name="Wood J."/>
            <person name="Clifton S.W."/>
            <person name="Rogers J."/>
            <person name="Van den Ackerveken G."/>
            <person name="Jones J.D."/>
            <person name="McDowell J.M."/>
            <person name="Beynon J."/>
            <person name="Tyler B.M."/>
        </authorList>
    </citation>
    <scope>NUCLEOTIDE SEQUENCE [LARGE SCALE GENOMIC DNA]</scope>
    <source>
        <strain evidence="2">Emoy2</strain>
    </source>
</reference>
<reference evidence="1" key="2">
    <citation type="submission" date="2015-06" db="UniProtKB">
        <authorList>
            <consortium name="EnsemblProtists"/>
        </authorList>
    </citation>
    <scope>IDENTIFICATION</scope>
    <source>
        <strain evidence="1">Emoy2</strain>
    </source>
</reference>
<dbReference type="InParanoid" id="M4B7W5"/>
<accession>M4B7W5</accession>
<organism evidence="1 2">
    <name type="scientific">Hyaloperonospora arabidopsidis (strain Emoy2)</name>
    <name type="common">Downy mildew agent</name>
    <name type="synonym">Peronospora arabidopsidis</name>
    <dbReference type="NCBI Taxonomy" id="559515"/>
    <lineage>
        <taxon>Eukaryota</taxon>
        <taxon>Sar</taxon>
        <taxon>Stramenopiles</taxon>
        <taxon>Oomycota</taxon>
        <taxon>Peronosporomycetes</taxon>
        <taxon>Peronosporales</taxon>
        <taxon>Peronosporaceae</taxon>
        <taxon>Hyaloperonospora</taxon>
    </lineage>
</organism>
<sequence length="192" mass="21807">MPFRSNVEVLLPDSFVCHNIRGILSPMSSSSLTRNQDTANGSIGLALAEYHLQVYPTHLHSIVVPKHPSLFTPNKFDVSPILYISSLAYVFSPVDSVFCHRNLIQQRFFSITATLKPINPESPQSTAITYISRNDRLLTSAKVNKCMVLHRQECSRKSSHIDQCATVEAPRHESDPRLTFWPIREQSLYFHL</sequence>
<protein>
    <submittedName>
        <fullName evidence="1">Uncharacterized protein</fullName>
    </submittedName>
</protein>
<dbReference type="VEuPathDB" id="FungiDB:HpaG802367"/>
<dbReference type="EMBL" id="JH597876">
    <property type="status" value="NOT_ANNOTATED_CDS"/>
    <property type="molecule type" value="Genomic_DNA"/>
</dbReference>
<evidence type="ECO:0000313" key="2">
    <source>
        <dbReference type="Proteomes" id="UP000011713"/>
    </source>
</evidence>
<proteinExistence type="predicted"/>
<dbReference type="EnsemblProtists" id="HpaT802367">
    <property type="protein sequence ID" value="HpaP802367"/>
    <property type="gene ID" value="HpaG802367"/>
</dbReference>
<dbReference type="HOGENOM" id="CLU_1417623_0_0_1"/>
<dbReference type="Proteomes" id="UP000011713">
    <property type="component" value="Unassembled WGS sequence"/>
</dbReference>